<feature type="transmembrane region" description="Helical" evidence="9">
    <location>
        <begin position="98"/>
        <end position="118"/>
    </location>
</feature>
<dbReference type="Proteomes" id="UP000254889">
    <property type="component" value="Chromosome"/>
</dbReference>
<feature type="transmembrane region" description="Helical" evidence="9">
    <location>
        <begin position="138"/>
        <end position="162"/>
    </location>
</feature>
<dbReference type="PANTHER" id="PTHR11795:SF442">
    <property type="entry name" value="ABC TRANSPORTER ATP-BINDING PROTEIN"/>
    <property type="match status" value="1"/>
</dbReference>
<evidence type="ECO:0000256" key="7">
    <source>
        <dbReference type="ARBA" id="ARBA00023136"/>
    </source>
</evidence>
<evidence type="ECO:0000256" key="2">
    <source>
        <dbReference type="ARBA" id="ARBA00022448"/>
    </source>
</evidence>
<evidence type="ECO:0000256" key="6">
    <source>
        <dbReference type="ARBA" id="ARBA00022989"/>
    </source>
</evidence>
<dbReference type="GO" id="GO:0006865">
    <property type="term" value="P:amino acid transport"/>
    <property type="evidence" value="ECO:0007669"/>
    <property type="project" value="UniProtKB-KW"/>
</dbReference>
<keyword evidence="5" id="KW-0029">Amino-acid transport</keyword>
<dbReference type="InterPro" id="IPR052157">
    <property type="entry name" value="BCAA_transport_permease"/>
</dbReference>
<dbReference type="CDD" id="cd06582">
    <property type="entry name" value="TM_PBP1_LivH_like"/>
    <property type="match status" value="1"/>
</dbReference>
<evidence type="ECO:0000256" key="1">
    <source>
        <dbReference type="ARBA" id="ARBA00004651"/>
    </source>
</evidence>
<feature type="transmembrane region" description="Helical" evidence="9">
    <location>
        <begin position="66"/>
        <end position="86"/>
    </location>
</feature>
<keyword evidence="4 9" id="KW-0812">Transmembrane</keyword>
<evidence type="ECO:0000256" key="4">
    <source>
        <dbReference type="ARBA" id="ARBA00022692"/>
    </source>
</evidence>
<keyword evidence="6 9" id="KW-1133">Transmembrane helix</keyword>
<reference evidence="10 11" key="1">
    <citation type="submission" date="2018-07" db="EMBL/GenBank/DDBJ databases">
        <authorList>
            <person name="Quirk P.G."/>
            <person name="Krulwich T.A."/>
        </authorList>
    </citation>
    <scope>NUCLEOTIDE SEQUENCE [LARGE SCALE GENOMIC DNA]</scope>
    <source>
        <strain evidence="10 11">CC-BB4</strain>
    </source>
</reference>
<comment type="similarity">
    <text evidence="8">Belongs to the binding-protein-dependent transport system permease family. LivHM subfamily.</text>
</comment>
<organism evidence="10 11">
    <name type="scientific">Pseudolabrys taiwanensis</name>
    <dbReference type="NCBI Taxonomy" id="331696"/>
    <lineage>
        <taxon>Bacteria</taxon>
        <taxon>Pseudomonadati</taxon>
        <taxon>Pseudomonadota</taxon>
        <taxon>Alphaproteobacteria</taxon>
        <taxon>Hyphomicrobiales</taxon>
        <taxon>Xanthobacteraceae</taxon>
        <taxon>Pseudolabrys</taxon>
    </lineage>
</organism>
<evidence type="ECO:0000256" key="3">
    <source>
        <dbReference type="ARBA" id="ARBA00022475"/>
    </source>
</evidence>
<dbReference type="KEGG" id="ptaw:DW352_13075"/>
<feature type="transmembrane region" description="Helical" evidence="9">
    <location>
        <begin position="227"/>
        <end position="253"/>
    </location>
</feature>
<proteinExistence type="inferred from homology"/>
<evidence type="ECO:0000256" key="9">
    <source>
        <dbReference type="SAM" id="Phobius"/>
    </source>
</evidence>
<evidence type="ECO:0000256" key="5">
    <source>
        <dbReference type="ARBA" id="ARBA00022970"/>
    </source>
</evidence>
<name>A0A345ZWR2_9HYPH</name>
<keyword evidence="2" id="KW-0813">Transport</keyword>
<comment type="subcellular location">
    <subcellularLocation>
        <location evidence="1">Cell membrane</location>
        <topology evidence="1">Multi-pass membrane protein</topology>
    </subcellularLocation>
</comment>
<dbReference type="GO" id="GO:0005886">
    <property type="term" value="C:plasma membrane"/>
    <property type="evidence" value="ECO:0007669"/>
    <property type="project" value="UniProtKB-SubCell"/>
</dbReference>
<dbReference type="InterPro" id="IPR001851">
    <property type="entry name" value="ABC_transp_permease"/>
</dbReference>
<keyword evidence="3" id="KW-1003">Cell membrane</keyword>
<dbReference type="GO" id="GO:0022857">
    <property type="term" value="F:transmembrane transporter activity"/>
    <property type="evidence" value="ECO:0007669"/>
    <property type="project" value="InterPro"/>
</dbReference>
<dbReference type="RefSeq" id="WP_115691738.1">
    <property type="nucleotide sequence ID" value="NZ_CP031417.1"/>
</dbReference>
<gene>
    <name evidence="10" type="ORF">DW352_13075</name>
</gene>
<dbReference type="OrthoDB" id="9807115at2"/>
<dbReference type="AlphaFoldDB" id="A0A345ZWR2"/>
<accession>A0A345ZWR2</accession>
<dbReference type="PANTHER" id="PTHR11795">
    <property type="entry name" value="BRANCHED-CHAIN AMINO ACID TRANSPORT SYSTEM PERMEASE PROTEIN LIVH"/>
    <property type="match status" value="1"/>
</dbReference>
<feature type="transmembrane region" description="Helical" evidence="9">
    <location>
        <begin position="12"/>
        <end position="30"/>
    </location>
</feature>
<dbReference type="EMBL" id="CP031417">
    <property type="protein sequence ID" value="AXK81359.1"/>
    <property type="molecule type" value="Genomic_DNA"/>
</dbReference>
<sequence length="290" mass="30827">MNFWVSLTVNSITFGGLLFLLSAGFALIFGLMRIPNLTHGSLYMLGAYIGATFLVGFVSIKINFWAAAVLAALIVAAFGALIERLLLRRLPGDQLAQVLVTLGISFMVADFCLMVWGGDPLNVAAPEGLGGFVRLGSIAFPLYRLAIIVVAVIVAVALWLLLERTRLGAMIRAGVDDPDMARVVGIRVSQLFTIVFALGAGLASFGGIIGAPMLSVYPGLDQDMLPLALVVVILGGTGSLLGAFVGSLIIGFIYNFGQALFPELAYFVLFLPMLLVLLLRPQGLFGRHVP</sequence>
<evidence type="ECO:0000313" key="10">
    <source>
        <dbReference type="EMBL" id="AXK81359.1"/>
    </source>
</evidence>
<evidence type="ECO:0000256" key="8">
    <source>
        <dbReference type="ARBA" id="ARBA00037998"/>
    </source>
</evidence>
<dbReference type="Pfam" id="PF02653">
    <property type="entry name" value="BPD_transp_2"/>
    <property type="match status" value="1"/>
</dbReference>
<keyword evidence="11" id="KW-1185">Reference proteome</keyword>
<evidence type="ECO:0000313" key="11">
    <source>
        <dbReference type="Proteomes" id="UP000254889"/>
    </source>
</evidence>
<feature type="transmembrane region" description="Helical" evidence="9">
    <location>
        <begin position="42"/>
        <end position="60"/>
    </location>
</feature>
<protein>
    <submittedName>
        <fullName evidence="10">Branched-chain amino acid ABC transporter permease</fullName>
    </submittedName>
</protein>
<feature type="transmembrane region" description="Helical" evidence="9">
    <location>
        <begin position="260"/>
        <end position="279"/>
    </location>
</feature>
<keyword evidence="7 9" id="KW-0472">Membrane</keyword>
<feature type="transmembrane region" description="Helical" evidence="9">
    <location>
        <begin position="191"/>
        <end position="215"/>
    </location>
</feature>